<evidence type="ECO:0000256" key="4">
    <source>
        <dbReference type="PIRSR" id="PIRSR000343-1"/>
    </source>
</evidence>
<dbReference type="GO" id="GO:0006979">
    <property type="term" value="P:response to oxidative stress"/>
    <property type="evidence" value="ECO:0007669"/>
    <property type="project" value="TreeGrafter"/>
</dbReference>
<dbReference type="OrthoDB" id="5493802at2"/>
<feature type="region of interest" description="Disordered" evidence="6">
    <location>
        <begin position="1"/>
        <end position="25"/>
    </location>
</feature>
<dbReference type="InterPro" id="IPR002051">
    <property type="entry name" value="Haem_Oase"/>
</dbReference>
<feature type="binding site" evidence="4">
    <location>
        <position position="32"/>
    </location>
    <ligand>
        <name>heme b</name>
        <dbReference type="ChEBI" id="CHEBI:60344"/>
    </ligand>
</feature>
<dbReference type="Pfam" id="PF01126">
    <property type="entry name" value="Heme_oxygenase"/>
    <property type="match status" value="1"/>
</dbReference>
<dbReference type="PRINTS" id="PR00088">
    <property type="entry name" value="HAEMOXYGNASE"/>
</dbReference>
<dbReference type="Gene3D" id="1.20.910.10">
    <property type="entry name" value="Heme oxygenase-like"/>
    <property type="match status" value="1"/>
</dbReference>
<dbReference type="Proteomes" id="UP000275356">
    <property type="component" value="Unassembled WGS sequence"/>
</dbReference>
<dbReference type="GO" id="GO:0042167">
    <property type="term" value="P:heme catabolic process"/>
    <property type="evidence" value="ECO:0007669"/>
    <property type="project" value="TreeGrafter"/>
</dbReference>
<dbReference type="InterPro" id="IPR016053">
    <property type="entry name" value="Haem_Oase-like"/>
</dbReference>
<dbReference type="GO" id="GO:0020037">
    <property type="term" value="F:heme binding"/>
    <property type="evidence" value="ECO:0007669"/>
    <property type="project" value="TreeGrafter"/>
</dbReference>
<accession>A0A3N2DAS6</accession>
<keyword evidence="3 5" id="KW-0408">Iron</keyword>
<dbReference type="PIRSF" id="PIRSF000343">
    <property type="entry name" value="Haem_Oase"/>
    <property type="match status" value="1"/>
</dbReference>
<evidence type="ECO:0000313" key="7">
    <source>
        <dbReference type="EMBL" id="ROR96544.1"/>
    </source>
</evidence>
<protein>
    <submittedName>
        <fullName evidence="7">Heme oxygenase</fullName>
    </submittedName>
</protein>
<comment type="caution">
    <text evidence="7">The sequence shown here is derived from an EMBL/GenBank/DDBJ whole genome shotgun (WGS) entry which is preliminary data.</text>
</comment>
<dbReference type="GO" id="GO:0046872">
    <property type="term" value="F:metal ion binding"/>
    <property type="evidence" value="ECO:0007669"/>
    <property type="project" value="UniProtKB-KW"/>
</dbReference>
<feature type="binding site" evidence="4">
    <location>
        <position position="194"/>
    </location>
    <ligand>
        <name>heme b</name>
        <dbReference type="ChEBI" id="CHEBI:60344"/>
    </ligand>
</feature>
<dbReference type="InterPro" id="IPR016084">
    <property type="entry name" value="Haem_Oase-like_multi-hlx"/>
</dbReference>
<dbReference type="RefSeq" id="WP_123739956.1">
    <property type="nucleotide sequence ID" value="NZ_RKHQ01000001.1"/>
</dbReference>
<dbReference type="SUPFAM" id="SSF48613">
    <property type="entry name" value="Heme oxygenase-like"/>
    <property type="match status" value="1"/>
</dbReference>
<keyword evidence="2 5" id="KW-0479">Metal-binding</keyword>
<evidence type="ECO:0000256" key="2">
    <source>
        <dbReference type="ARBA" id="ARBA00022723"/>
    </source>
</evidence>
<keyword evidence="8" id="KW-1185">Reference proteome</keyword>
<name>A0A3N2DAS6_9MICO</name>
<dbReference type="CDD" id="cd19165">
    <property type="entry name" value="HemeO"/>
    <property type="match status" value="1"/>
</dbReference>
<evidence type="ECO:0000313" key="8">
    <source>
        <dbReference type="Proteomes" id="UP000275356"/>
    </source>
</evidence>
<dbReference type="GO" id="GO:0006788">
    <property type="term" value="P:heme oxidation"/>
    <property type="evidence" value="ECO:0007669"/>
    <property type="project" value="InterPro"/>
</dbReference>
<keyword evidence="1 4" id="KW-0349">Heme</keyword>
<dbReference type="AlphaFoldDB" id="A0A3N2DAS6"/>
<proteinExistence type="predicted"/>
<sequence>MTLLDAPSQPETQPHSQDVPESAAQPLSLQLRSSTRSQHEHAETRSFVTALMGGGLGERGREAYIDLARQHYAIYRALEAAGERLAADPVVADFLIADLLREASLVADLELLAGADWRDLPVHETTAAYVARLDGIEDAESYVAHAYTRYLGDLSGGQAIAVMLQRHYGLAPEELTFYRFDGIPKPKVFKDTYRELLDAADLSPERQARAVAEAQVAFDLNAALFVTLGERHGLGD</sequence>
<dbReference type="GO" id="GO:0004392">
    <property type="term" value="F:heme oxygenase (decyclizing) activity"/>
    <property type="evidence" value="ECO:0007669"/>
    <property type="project" value="InterPro"/>
</dbReference>
<evidence type="ECO:0000256" key="6">
    <source>
        <dbReference type="SAM" id="MobiDB-lite"/>
    </source>
</evidence>
<reference evidence="7 8" key="1">
    <citation type="submission" date="2018-11" db="EMBL/GenBank/DDBJ databases">
        <title>Sequencing the genomes of 1000 actinobacteria strains.</title>
        <authorList>
            <person name="Klenk H.-P."/>
        </authorList>
    </citation>
    <scope>NUCLEOTIDE SEQUENCE [LARGE SCALE GENOMIC DNA]</scope>
    <source>
        <strain evidence="7 8">DSM 13521</strain>
    </source>
</reference>
<dbReference type="EMBL" id="RKHQ01000001">
    <property type="protein sequence ID" value="ROR96544.1"/>
    <property type="molecule type" value="Genomic_DNA"/>
</dbReference>
<dbReference type="PANTHER" id="PTHR10720">
    <property type="entry name" value="HEME OXYGENASE"/>
    <property type="match status" value="1"/>
</dbReference>
<evidence type="ECO:0000256" key="1">
    <source>
        <dbReference type="ARBA" id="ARBA00022617"/>
    </source>
</evidence>
<gene>
    <name evidence="7" type="ORF">EDD28_1129</name>
</gene>
<organism evidence="7 8">
    <name type="scientific">Salana multivorans</name>
    <dbReference type="NCBI Taxonomy" id="120377"/>
    <lineage>
        <taxon>Bacteria</taxon>
        <taxon>Bacillati</taxon>
        <taxon>Actinomycetota</taxon>
        <taxon>Actinomycetes</taxon>
        <taxon>Micrococcales</taxon>
        <taxon>Beutenbergiaceae</taxon>
        <taxon>Salana</taxon>
    </lineage>
</organism>
<feature type="binding site" evidence="4">
    <location>
        <position position="147"/>
    </location>
    <ligand>
        <name>heme b</name>
        <dbReference type="ChEBI" id="CHEBI:60344"/>
    </ligand>
</feature>
<evidence type="ECO:0000256" key="5">
    <source>
        <dbReference type="PIRSR" id="PIRSR000343-2"/>
    </source>
</evidence>
<evidence type="ECO:0000256" key="3">
    <source>
        <dbReference type="ARBA" id="ARBA00023004"/>
    </source>
</evidence>
<dbReference type="PANTHER" id="PTHR10720:SF0">
    <property type="entry name" value="HEME OXYGENASE"/>
    <property type="match status" value="1"/>
</dbReference>
<feature type="binding site" description="axial binding residue" evidence="5">
    <location>
        <position position="39"/>
    </location>
    <ligand>
        <name>heme b</name>
        <dbReference type="ChEBI" id="CHEBI:60344"/>
    </ligand>
    <ligandPart>
        <name>Fe</name>
        <dbReference type="ChEBI" id="CHEBI:18248"/>
    </ligandPart>
</feature>